<name>A0A6J7KQ04_9ZZZZ</name>
<dbReference type="EMBL" id="CAFBNF010000219">
    <property type="protein sequence ID" value="CAB4955834.1"/>
    <property type="molecule type" value="Genomic_DNA"/>
</dbReference>
<accession>A0A6J7KQ04</accession>
<evidence type="ECO:0000313" key="2">
    <source>
        <dbReference type="EMBL" id="CAB5023972.1"/>
    </source>
</evidence>
<sequence length="433" mass="45017">MGQLEPSASKRVGQLLRVLEEPARDGLVNGVHPQRHVGGEHHRRVPLRGVLRVGNSISCRATTRDPLLGASRTPGQFPLVAEQGLEVAVVPGGRRGRPGTLESAGDGVGAASATEGVLPAQAHLLQRSALGLRTDVGRVACAVGFAEGVAAGDECDGLFIIHRHASKRLADVAGRSQRIGHSVGALGVDVDETHLHGRERVLKVTVTGVAGVAQPLELRAPVRRVGLPHVSASASEAEGGQSHRFDGHVARKDHQVGPRQAVPVLLLDRPQQSAGLVEVPVVGPTVERCEALHARAAPAAAVGGAVGASTVPRHTDEEGAVVAVVGGPPVLGVGHQRGEVGLDLAQVEASELARIVEARAHGVGQRRVLVQQPQVELLGPPVAILGSSGLRAVQNRAACGVVHDGLLRHWAKRAGHHCIPECFRLPDAPYLSP</sequence>
<gene>
    <name evidence="1" type="ORF">UFOPK3773_01679</name>
    <name evidence="2" type="ORF">UFOPK3992_01877</name>
</gene>
<proteinExistence type="predicted"/>
<dbReference type="EMBL" id="CAFBOZ010000333">
    <property type="protein sequence ID" value="CAB5023972.1"/>
    <property type="molecule type" value="Genomic_DNA"/>
</dbReference>
<dbReference type="AlphaFoldDB" id="A0A6J7KQ04"/>
<protein>
    <submittedName>
        <fullName evidence="1">Unannotated protein</fullName>
    </submittedName>
</protein>
<reference evidence="1" key="1">
    <citation type="submission" date="2020-05" db="EMBL/GenBank/DDBJ databases">
        <authorList>
            <person name="Chiriac C."/>
            <person name="Salcher M."/>
            <person name="Ghai R."/>
            <person name="Kavagutti S V."/>
        </authorList>
    </citation>
    <scope>NUCLEOTIDE SEQUENCE</scope>
</reference>
<evidence type="ECO:0000313" key="1">
    <source>
        <dbReference type="EMBL" id="CAB4955834.1"/>
    </source>
</evidence>
<organism evidence="1">
    <name type="scientific">freshwater metagenome</name>
    <dbReference type="NCBI Taxonomy" id="449393"/>
    <lineage>
        <taxon>unclassified sequences</taxon>
        <taxon>metagenomes</taxon>
        <taxon>ecological metagenomes</taxon>
    </lineage>
</organism>